<dbReference type="RefSeq" id="WP_066964890.1">
    <property type="nucleotide sequence ID" value="NZ_CP023449.1"/>
</dbReference>
<dbReference type="OrthoDB" id="8629910at2"/>
<sequence>MDGEKFTSVGLRTLITPEGELLLTLEEESIGDISPDEVVIRVEASSMNPTDIGLLLGPADLAEMAAISHNGRPGLRAPIPPEHMSSLELRSRIGKSLPVGTEGAGTVVGAGENAVDLIGKTVSTMSGGMYAGFRRVNAGACTVLPTGTSAKDGASMYVNPLTALSMIETMRREGHEALVHTAAASNLGQMLNRICINDGIPLVNVVRSEEQIKTLRSIGAKYIVNSSAQTFFQDLKAAITATGATLAFDAVAGGSMADTILRAMEDALGASQTAFSRYGTAILKQVYIYGSLNPEPTVLTRTYGSSWMVGRYLVLNALQKFGEETTLSLKNRIVRELSTTFASSYKGTLSLNDVVNPDFAKEYTKKSTGSKFLVHPSL</sequence>
<name>A0A2A4FT43_9SPHN</name>
<dbReference type="EMBL" id="NWUF01000016">
    <property type="protein sequence ID" value="PCE41319.1"/>
    <property type="molecule type" value="Genomic_DNA"/>
</dbReference>
<dbReference type="GO" id="GO:0016651">
    <property type="term" value="F:oxidoreductase activity, acting on NAD(P)H"/>
    <property type="evidence" value="ECO:0007669"/>
    <property type="project" value="TreeGrafter"/>
</dbReference>
<reference evidence="4 5" key="1">
    <citation type="submission" date="2017-09" db="EMBL/GenBank/DDBJ databases">
        <title>The Catabolism of 3,6-Dichlorosalicylic acid is Initiated by the Cytochrome P450 Monooxygenase DsmABC in Rhizorhabdus dicambivorans Ndbn-20.</title>
        <authorList>
            <person name="Na L."/>
        </authorList>
    </citation>
    <scope>NUCLEOTIDE SEQUENCE [LARGE SCALE GENOMIC DNA]</scope>
    <source>
        <strain evidence="4 5">Ndbn-20m</strain>
    </source>
</reference>
<keyword evidence="2" id="KW-0560">Oxidoreductase</keyword>
<evidence type="ECO:0000259" key="3">
    <source>
        <dbReference type="SMART" id="SM00829"/>
    </source>
</evidence>
<accession>A0A2A4FT43</accession>
<evidence type="ECO:0000313" key="4">
    <source>
        <dbReference type="EMBL" id="PCE41319.1"/>
    </source>
</evidence>
<dbReference type="Proteomes" id="UP000218934">
    <property type="component" value="Unassembled WGS sequence"/>
</dbReference>
<evidence type="ECO:0000313" key="5">
    <source>
        <dbReference type="Proteomes" id="UP000218934"/>
    </source>
</evidence>
<dbReference type="SUPFAM" id="SSF51735">
    <property type="entry name" value="NAD(P)-binding Rossmann-fold domains"/>
    <property type="match status" value="1"/>
</dbReference>
<keyword evidence="5" id="KW-1185">Reference proteome</keyword>
<comment type="caution">
    <text evidence="4">The sequence shown here is derived from an EMBL/GenBank/DDBJ whole genome shotgun (WGS) entry which is preliminary data.</text>
</comment>
<keyword evidence="1" id="KW-0521">NADP</keyword>
<protein>
    <submittedName>
        <fullName evidence="4">NADH oxidase</fullName>
    </submittedName>
</protein>
<dbReference type="InterPro" id="IPR020843">
    <property type="entry name" value="ER"/>
</dbReference>
<dbReference type="InterPro" id="IPR036291">
    <property type="entry name" value="NAD(P)-bd_dom_sf"/>
</dbReference>
<feature type="domain" description="Enoyl reductase (ER)" evidence="3">
    <location>
        <begin position="19"/>
        <end position="314"/>
    </location>
</feature>
<dbReference type="AlphaFoldDB" id="A0A2A4FT43"/>
<dbReference type="PANTHER" id="PTHR48106:SF18">
    <property type="entry name" value="QUINONE OXIDOREDUCTASE PIG3"/>
    <property type="match status" value="1"/>
</dbReference>
<evidence type="ECO:0000256" key="2">
    <source>
        <dbReference type="ARBA" id="ARBA00023002"/>
    </source>
</evidence>
<evidence type="ECO:0000256" key="1">
    <source>
        <dbReference type="ARBA" id="ARBA00022857"/>
    </source>
</evidence>
<dbReference type="PANTHER" id="PTHR48106">
    <property type="entry name" value="QUINONE OXIDOREDUCTASE PIG3-RELATED"/>
    <property type="match status" value="1"/>
</dbReference>
<dbReference type="Gene3D" id="3.90.180.10">
    <property type="entry name" value="Medium-chain alcohol dehydrogenases, catalytic domain"/>
    <property type="match status" value="1"/>
</dbReference>
<dbReference type="InterPro" id="IPR011032">
    <property type="entry name" value="GroES-like_sf"/>
</dbReference>
<gene>
    <name evidence="4" type="ORF">COO09_15805</name>
</gene>
<dbReference type="GO" id="GO:0070402">
    <property type="term" value="F:NADPH binding"/>
    <property type="evidence" value="ECO:0007669"/>
    <property type="project" value="TreeGrafter"/>
</dbReference>
<dbReference type="SMART" id="SM00829">
    <property type="entry name" value="PKS_ER"/>
    <property type="match status" value="1"/>
</dbReference>
<organism evidence="4 5">
    <name type="scientific">Rhizorhabdus dicambivorans</name>
    <dbReference type="NCBI Taxonomy" id="1850238"/>
    <lineage>
        <taxon>Bacteria</taxon>
        <taxon>Pseudomonadati</taxon>
        <taxon>Pseudomonadota</taxon>
        <taxon>Alphaproteobacteria</taxon>
        <taxon>Sphingomonadales</taxon>
        <taxon>Sphingomonadaceae</taxon>
        <taxon>Rhizorhabdus</taxon>
    </lineage>
</organism>
<dbReference type="KEGG" id="rdi:CMV14_10275"/>
<dbReference type="SUPFAM" id="SSF50129">
    <property type="entry name" value="GroES-like"/>
    <property type="match status" value="1"/>
</dbReference>
<proteinExistence type="predicted"/>
<dbReference type="Gene3D" id="3.40.50.720">
    <property type="entry name" value="NAD(P)-binding Rossmann-like Domain"/>
    <property type="match status" value="1"/>
</dbReference>